<feature type="transmembrane region" description="Helical" evidence="6">
    <location>
        <begin position="158"/>
        <end position="177"/>
    </location>
</feature>
<organism evidence="7 8">
    <name type="scientific">Trichonephila clavata</name>
    <name type="common">Joro spider</name>
    <name type="synonym">Nephila clavata</name>
    <dbReference type="NCBI Taxonomy" id="2740835"/>
    <lineage>
        <taxon>Eukaryota</taxon>
        <taxon>Metazoa</taxon>
        <taxon>Ecdysozoa</taxon>
        <taxon>Arthropoda</taxon>
        <taxon>Chelicerata</taxon>
        <taxon>Arachnida</taxon>
        <taxon>Araneae</taxon>
        <taxon>Araneomorphae</taxon>
        <taxon>Entelegynae</taxon>
        <taxon>Araneoidea</taxon>
        <taxon>Nephilidae</taxon>
        <taxon>Trichonephila</taxon>
    </lineage>
</organism>
<comment type="subcellular location">
    <subcellularLocation>
        <location evidence="1">Membrane</location>
        <topology evidence="1">Multi-pass membrane protein</topology>
    </subcellularLocation>
</comment>
<evidence type="ECO:0000256" key="1">
    <source>
        <dbReference type="ARBA" id="ARBA00004141"/>
    </source>
</evidence>
<name>A0A8X6KQ61_TRICU</name>
<evidence type="ECO:0000313" key="8">
    <source>
        <dbReference type="Proteomes" id="UP000887116"/>
    </source>
</evidence>
<feature type="transmembrane region" description="Helical" evidence="6">
    <location>
        <begin position="94"/>
        <end position="114"/>
    </location>
</feature>
<comment type="caution">
    <text evidence="7">The sequence shown here is derived from an EMBL/GenBank/DDBJ whole genome shotgun (WGS) entry which is preliminary data.</text>
</comment>
<comment type="similarity">
    <text evidence="2 6">Belongs to the peroxisomal membrane protein PXMP2/4 family.</text>
</comment>
<dbReference type="Pfam" id="PF04117">
    <property type="entry name" value="Mpv17_PMP22"/>
    <property type="match status" value="1"/>
</dbReference>
<dbReference type="GO" id="GO:0016020">
    <property type="term" value="C:membrane"/>
    <property type="evidence" value="ECO:0007669"/>
    <property type="project" value="UniProtKB-SubCell"/>
</dbReference>
<gene>
    <name evidence="7" type="primary">mpv17l2</name>
    <name evidence="7" type="ORF">TNCT_107081</name>
</gene>
<keyword evidence="5 6" id="KW-0472">Membrane</keyword>
<keyword evidence="4 6" id="KW-1133">Transmembrane helix</keyword>
<evidence type="ECO:0000256" key="5">
    <source>
        <dbReference type="ARBA" id="ARBA00023136"/>
    </source>
</evidence>
<sequence>MKIYSRLKNIADQLFSKHLLVTNTSLGIFFLGLGDAIQQNIEKKLYIGKEYETKRTRNMMVSGSIFGVAGHYWYQFLDRKFPGTTVRHVAKKLLLEMAIGPPVFFGFFLTIGYLEGKPVKSSIEEFKKNALVICAADWAVYAPLQAVNFFYVHPKYRLLYVFVLCLAYDVFMSYILHKEDNMRLHGRKE</sequence>
<evidence type="ECO:0000256" key="4">
    <source>
        <dbReference type="ARBA" id="ARBA00022989"/>
    </source>
</evidence>
<keyword evidence="3 6" id="KW-0812">Transmembrane</keyword>
<accession>A0A8X6KQ61</accession>
<dbReference type="EMBL" id="BMAO01022565">
    <property type="protein sequence ID" value="GFQ82790.1"/>
    <property type="molecule type" value="Genomic_DNA"/>
</dbReference>
<dbReference type="Proteomes" id="UP000887116">
    <property type="component" value="Unassembled WGS sequence"/>
</dbReference>
<dbReference type="GO" id="GO:0061668">
    <property type="term" value="P:mitochondrial ribosome assembly"/>
    <property type="evidence" value="ECO:0007669"/>
    <property type="project" value="TreeGrafter"/>
</dbReference>
<proteinExistence type="inferred from homology"/>
<dbReference type="GO" id="GO:0005739">
    <property type="term" value="C:mitochondrion"/>
    <property type="evidence" value="ECO:0007669"/>
    <property type="project" value="TreeGrafter"/>
</dbReference>
<protein>
    <submittedName>
        <fullName evidence="7">Mpv17-like protein 2</fullName>
    </submittedName>
</protein>
<keyword evidence="8" id="KW-1185">Reference proteome</keyword>
<dbReference type="AlphaFoldDB" id="A0A8X6KQ61"/>
<evidence type="ECO:0000256" key="2">
    <source>
        <dbReference type="ARBA" id="ARBA00006824"/>
    </source>
</evidence>
<dbReference type="OrthoDB" id="5345392at2759"/>
<reference evidence="7" key="1">
    <citation type="submission" date="2020-07" db="EMBL/GenBank/DDBJ databases">
        <title>Multicomponent nature underlies the extraordinary mechanical properties of spider dragline silk.</title>
        <authorList>
            <person name="Kono N."/>
            <person name="Nakamura H."/>
            <person name="Mori M."/>
            <person name="Yoshida Y."/>
            <person name="Ohtoshi R."/>
            <person name="Malay A.D."/>
            <person name="Moran D.A.P."/>
            <person name="Tomita M."/>
            <person name="Numata K."/>
            <person name="Arakawa K."/>
        </authorList>
    </citation>
    <scope>NUCLEOTIDE SEQUENCE</scope>
</reference>
<dbReference type="PANTHER" id="PTHR11266">
    <property type="entry name" value="PEROXISOMAL MEMBRANE PROTEIN 2, PXMP2 MPV17"/>
    <property type="match status" value="1"/>
</dbReference>
<evidence type="ECO:0000313" key="7">
    <source>
        <dbReference type="EMBL" id="GFQ82790.1"/>
    </source>
</evidence>
<feature type="transmembrane region" description="Helical" evidence="6">
    <location>
        <begin position="130"/>
        <end position="152"/>
    </location>
</feature>
<dbReference type="PANTHER" id="PTHR11266:SF8">
    <property type="entry name" value="MPV17-LIKE PROTEIN 2"/>
    <property type="match status" value="1"/>
</dbReference>
<evidence type="ECO:0000256" key="3">
    <source>
        <dbReference type="ARBA" id="ARBA00022692"/>
    </source>
</evidence>
<evidence type="ECO:0000256" key="6">
    <source>
        <dbReference type="RuleBase" id="RU363053"/>
    </source>
</evidence>
<dbReference type="InterPro" id="IPR007248">
    <property type="entry name" value="Mpv17_PMP22"/>
</dbReference>